<evidence type="ECO:0000256" key="1">
    <source>
        <dbReference type="SAM" id="Phobius"/>
    </source>
</evidence>
<dbReference type="AlphaFoldDB" id="C0PSG9"/>
<keyword evidence="1" id="KW-1133">Transmembrane helix</keyword>
<accession>C0PSG9</accession>
<reference evidence="2" key="1">
    <citation type="submission" date="2009-02" db="EMBL/GenBank/DDBJ databases">
        <title>Full length sequence-verified cDNA sequences from Sitka spruce (Picea sitchensis).</title>
        <authorList>
            <person name="Reid K.E."/>
            <person name="Liao N."/>
            <person name="Ralph S."/>
            <person name="Kolosova N."/>
            <person name="Oddy C."/>
            <person name="Moore R."/>
            <person name="Mayo M."/>
            <person name="Wagner S."/>
            <person name="King J."/>
            <person name="Yanchuk A."/>
            <person name="Holt R."/>
            <person name="Jones S."/>
            <person name="Marra M."/>
            <person name="Ritland C.E."/>
            <person name="Ritland K."/>
            <person name="Bohlmann J."/>
        </authorList>
    </citation>
    <scope>NUCLEOTIDE SEQUENCE</scope>
    <source>
        <tissue evidence="2">Bark</tissue>
    </source>
</reference>
<feature type="transmembrane region" description="Helical" evidence="1">
    <location>
        <begin position="22"/>
        <end position="47"/>
    </location>
</feature>
<name>C0PSG9_PICSI</name>
<proteinExistence type="evidence at transcript level"/>
<keyword evidence="1" id="KW-0812">Transmembrane</keyword>
<protein>
    <submittedName>
        <fullName evidence="2">Uncharacterized protein</fullName>
    </submittedName>
</protein>
<keyword evidence="1" id="KW-0472">Membrane</keyword>
<evidence type="ECO:0000313" key="2">
    <source>
        <dbReference type="EMBL" id="ACN40759.1"/>
    </source>
</evidence>
<organism evidence="2">
    <name type="scientific">Picea sitchensis</name>
    <name type="common">Sitka spruce</name>
    <name type="synonym">Pinus sitchensis</name>
    <dbReference type="NCBI Taxonomy" id="3332"/>
    <lineage>
        <taxon>Eukaryota</taxon>
        <taxon>Viridiplantae</taxon>
        <taxon>Streptophyta</taxon>
        <taxon>Embryophyta</taxon>
        <taxon>Tracheophyta</taxon>
        <taxon>Spermatophyta</taxon>
        <taxon>Pinopsida</taxon>
        <taxon>Pinidae</taxon>
        <taxon>Conifers I</taxon>
        <taxon>Pinales</taxon>
        <taxon>Pinaceae</taxon>
        <taxon>Picea</taxon>
    </lineage>
</organism>
<dbReference type="EMBL" id="BT071293">
    <property type="protein sequence ID" value="ACN40759.1"/>
    <property type="molecule type" value="mRNA"/>
</dbReference>
<sequence length="65" mass="7389">MPARLDLMANSRDMIIRKTPRYLVSAWTCSKIGLASFSLGVIVGFALKSSIRRFVERLLNKMKDD</sequence>